<keyword evidence="1" id="KW-0812">Transmembrane</keyword>
<accession>A0A2U1JR42</accession>
<dbReference type="Pfam" id="PF13387">
    <property type="entry name" value="Lnb_N"/>
    <property type="match status" value="1"/>
</dbReference>
<feature type="transmembrane region" description="Helical" evidence="1">
    <location>
        <begin position="249"/>
        <end position="266"/>
    </location>
</feature>
<evidence type="ECO:0000259" key="2">
    <source>
        <dbReference type="Pfam" id="PF13387"/>
    </source>
</evidence>
<evidence type="ECO:0000313" key="4">
    <source>
        <dbReference type="EMBL" id="PWA07485.1"/>
    </source>
</evidence>
<feature type="transmembrane region" description="Helical" evidence="1">
    <location>
        <begin position="350"/>
        <end position="369"/>
    </location>
</feature>
<organism evidence="4 5">
    <name type="scientific">Flavobacterium psychrotolerans</name>
    <dbReference type="NCBI Taxonomy" id="2169410"/>
    <lineage>
        <taxon>Bacteria</taxon>
        <taxon>Pseudomonadati</taxon>
        <taxon>Bacteroidota</taxon>
        <taxon>Flavobacteriia</taxon>
        <taxon>Flavobacteriales</taxon>
        <taxon>Flavobacteriaceae</taxon>
        <taxon>Flavobacterium</taxon>
    </lineage>
</organism>
<feature type="transmembrane region" description="Helical" evidence="1">
    <location>
        <begin position="300"/>
        <end position="319"/>
    </location>
</feature>
<feature type="domain" description="Lnb-like transmembrane" evidence="3">
    <location>
        <begin position="269"/>
        <end position="359"/>
    </location>
</feature>
<dbReference type="AlphaFoldDB" id="A0A2U1JR42"/>
<name>A0A2U1JR42_9FLAO</name>
<feature type="domain" description="Lnb N-terminal periplasmic" evidence="2">
    <location>
        <begin position="30"/>
        <end position="168"/>
    </location>
</feature>
<dbReference type="OrthoDB" id="319167at2"/>
<keyword evidence="1" id="KW-0472">Membrane</keyword>
<reference evidence="4 5" key="1">
    <citation type="submission" date="2018-04" db="EMBL/GenBank/DDBJ databases">
        <title>Flavobacterium sp. nov., isolated from glacier ice.</title>
        <authorList>
            <person name="Liu Q."/>
            <person name="Xin Y.-H."/>
        </authorList>
    </citation>
    <scope>NUCLEOTIDE SEQUENCE [LARGE SCALE GENOMIC DNA]</scope>
    <source>
        <strain evidence="4 5">RB1R5</strain>
    </source>
</reference>
<dbReference type="Proteomes" id="UP000245449">
    <property type="component" value="Unassembled WGS sequence"/>
</dbReference>
<dbReference type="RefSeq" id="WP_116723631.1">
    <property type="nucleotide sequence ID" value="NZ_QCZI01000001.1"/>
</dbReference>
<comment type="caution">
    <text evidence="4">The sequence shown here is derived from an EMBL/GenBank/DDBJ whole genome shotgun (WGS) entry which is preliminary data.</text>
</comment>
<dbReference type="EMBL" id="QCZI01000001">
    <property type="protein sequence ID" value="PWA07485.1"/>
    <property type="molecule type" value="Genomic_DNA"/>
</dbReference>
<evidence type="ECO:0000313" key="5">
    <source>
        <dbReference type="Proteomes" id="UP000245449"/>
    </source>
</evidence>
<gene>
    <name evidence="4" type="ORF">DB895_01870</name>
</gene>
<evidence type="ECO:0000259" key="3">
    <source>
        <dbReference type="Pfam" id="PF25221"/>
    </source>
</evidence>
<evidence type="ECO:0000256" key="1">
    <source>
        <dbReference type="SAM" id="Phobius"/>
    </source>
</evidence>
<keyword evidence="1" id="KW-1133">Transmembrane helix</keyword>
<feature type="transmembrane region" description="Helical" evidence="1">
    <location>
        <begin position="273"/>
        <end position="294"/>
    </location>
</feature>
<keyword evidence="5" id="KW-1185">Reference proteome</keyword>
<proteinExistence type="predicted"/>
<dbReference type="Pfam" id="PF25221">
    <property type="entry name" value="5TMH_Lnb"/>
    <property type="match status" value="1"/>
</dbReference>
<feature type="transmembrane region" description="Helical" evidence="1">
    <location>
        <begin position="326"/>
        <end position="344"/>
    </location>
</feature>
<sequence>MLRSVLKKTSLFILFFSSIASYSQYYKLSDKSKVSILTCGSGEELYSIYGHTAIRVLDSINGIDVVYNYGNFDFGTPNFYPKFVKGDLQYFASASSFQDFISDYVYDNRDVFEQNLLISLDQKQRLFDEINASLYSDEKFYTYKFIDKNCTTMVLNKVNAVFGSTVVTKKLNIDVSYRTVLYSYLDNHFFENLGINIIFGKKTDAPATKLFLPKELMDNLKISRFNNKPIVEEVLVLNKKNPEKVPVSYWNNFYFFSFLLLIILVLNRKVIHLVYFSILGSMGVFLTLVGFYSLHHEVSQNYNILLFNPSLLLLVYSNIRKKNKWIVNLSYFNMASLAVYLVVIVTKVDFIMMLPLILVSGVILSKFAIQSKSY</sequence>
<dbReference type="InterPro" id="IPR057436">
    <property type="entry name" value="5TMH_Lnb"/>
</dbReference>
<dbReference type="InterPro" id="IPR025178">
    <property type="entry name" value="Lnb_N"/>
</dbReference>
<protein>
    <submittedName>
        <fullName evidence="4">Uncharacterized protein</fullName>
    </submittedName>
</protein>